<dbReference type="RefSeq" id="WP_046347088.1">
    <property type="nucleotide sequence ID" value="NZ_BBWU01000010.1"/>
</dbReference>
<dbReference type="PROSITE" id="PS50222">
    <property type="entry name" value="EF_HAND_2"/>
    <property type="match status" value="2"/>
</dbReference>
<gene>
    <name evidence="4" type="ORF">SCH01S_10_00400</name>
</gene>
<dbReference type="Gene3D" id="1.10.238.10">
    <property type="entry name" value="EF-hand"/>
    <property type="match status" value="1"/>
</dbReference>
<proteinExistence type="predicted"/>
<organism evidence="4 5">
    <name type="scientific">Sphingomonas changbaiensis NBRC 104936</name>
    <dbReference type="NCBI Taxonomy" id="1219043"/>
    <lineage>
        <taxon>Bacteria</taxon>
        <taxon>Pseudomonadati</taxon>
        <taxon>Pseudomonadota</taxon>
        <taxon>Alphaproteobacteria</taxon>
        <taxon>Sphingomonadales</taxon>
        <taxon>Sphingomonadaceae</taxon>
        <taxon>Sphingomonas</taxon>
    </lineage>
</organism>
<evidence type="ECO:0000256" key="2">
    <source>
        <dbReference type="SAM" id="SignalP"/>
    </source>
</evidence>
<feature type="domain" description="EF-hand" evidence="3">
    <location>
        <begin position="126"/>
        <end position="157"/>
    </location>
</feature>
<dbReference type="AlphaFoldDB" id="A0A0E9MM64"/>
<dbReference type="GO" id="GO:0005509">
    <property type="term" value="F:calcium ion binding"/>
    <property type="evidence" value="ECO:0007669"/>
    <property type="project" value="InterPro"/>
</dbReference>
<name>A0A0E9MM64_9SPHN</name>
<dbReference type="CDD" id="cd00051">
    <property type="entry name" value="EFh"/>
    <property type="match status" value="1"/>
</dbReference>
<evidence type="ECO:0000313" key="5">
    <source>
        <dbReference type="Proteomes" id="UP000033202"/>
    </source>
</evidence>
<evidence type="ECO:0000313" key="4">
    <source>
        <dbReference type="EMBL" id="GAO38230.1"/>
    </source>
</evidence>
<dbReference type="Proteomes" id="UP000033202">
    <property type="component" value="Unassembled WGS sequence"/>
</dbReference>
<dbReference type="InterPro" id="IPR011992">
    <property type="entry name" value="EF-hand-dom_pair"/>
</dbReference>
<dbReference type="SMART" id="SM00054">
    <property type="entry name" value="EFh"/>
    <property type="match status" value="2"/>
</dbReference>
<dbReference type="InterPro" id="IPR018247">
    <property type="entry name" value="EF_Hand_1_Ca_BS"/>
</dbReference>
<protein>
    <recommendedName>
        <fullName evidence="3">EF-hand domain-containing protein</fullName>
    </recommendedName>
</protein>
<dbReference type="SUPFAM" id="SSF47473">
    <property type="entry name" value="EF-hand"/>
    <property type="match status" value="1"/>
</dbReference>
<feature type="domain" description="EF-hand" evidence="3">
    <location>
        <begin position="81"/>
        <end position="116"/>
    </location>
</feature>
<feature type="region of interest" description="Disordered" evidence="1">
    <location>
        <begin position="29"/>
        <end position="76"/>
    </location>
</feature>
<evidence type="ECO:0000259" key="3">
    <source>
        <dbReference type="PROSITE" id="PS50222"/>
    </source>
</evidence>
<sequence>MLKSLMLMSAVAIAAPALAQTAAPASTNTAQPAAAATPSTAAQQPTTAATPAATATPQAAATAAPTTAAAPAAQPANSADAVAAVVSADWSKYDADGDGSLSKAEFGAWMTALRDQNPAQKAAVKDAEAWTTAAFAMADKDKSGTVNKDELAGFLKG</sequence>
<dbReference type="OrthoDB" id="7450668at2"/>
<dbReference type="InterPro" id="IPR002048">
    <property type="entry name" value="EF_hand_dom"/>
</dbReference>
<accession>A0A0E9MM64</accession>
<dbReference type="Pfam" id="PF13499">
    <property type="entry name" value="EF-hand_7"/>
    <property type="match status" value="1"/>
</dbReference>
<evidence type="ECO:0000256" key="1">
    <source>
        <dbReference type="SAM" id="MobiDB-lite"/>
    </source>
</evidence>
<feature type="signal peptide" evidence="2">
    <location>
        <begin position="1"/>
        <end position="19"/>
    </location>
</feature>
<keyword evidence="5" id="KW-1185">Reference proteome</keyword>
<dbReference type="PROSITE" id="PS00018">
    <property type="entry name" value="EF_HAND_1"/>
    <property type="match status" value="2"/>
</dbReference>
<feature type="chain" id="PRO_5002429399" description="EF-hand domain-containing protein" evidence="2">
    <location>
        <begin position="20"/>
        <end position="157"/>
    </location>
</feature>
<dbReference type="EMBL" id="BBWU01000010">
    <property type="protein sequence ID" value="GAO38230.1"/>
    <property type="molecule type" value="Genomic_DNA"/>
</dbReference>
<keyword evidence="2" id="KW-0732">Signal</keyword>
<reference evidence="4 5" key="1">
    <citation type="submission" date="2015-04" db="EMBL/GenBank/DDBJ databases">
        <title>Whole genome shotgun sequence of Sphingomonas changbaiensis NBRC 104936.</title>
        <authorList>
            <person name="Katano-Makiyama Y."/>
            <person name="Hosoyama A."/>
            <person name="Hashimoto M."/>
            <person name="Noguchi M."/>
            <person name="Tsuchikane K."/>
            <person name="Ohji S."/>
            <person name="Yamazoe A."/>
            <person name="Ichikawa N."/>
            <person name="Kimura A."/>
            <person name="Fujita N."/>
        </authorList>
    </citation>
    <scope>NUCLEOTIDE SEQUENCE [LARGE SCALE GENOMIC DNA]</scope>
    <source>
        <strain evidence="4 5">NBRC 104936</strain>
    </source>
</reference>
<comment type="caution">
    <text evidence="4">The sequence shown here is derived from an EMBL/GenBank/DDBJ whole genome shotgun (WGS) entry which is preliminary data.</text>
</comment>